<dbReference type="Pfam" id="PF02518">
    <property type="entry name" value="HATPase_c"/>
    <property type="match status" value="1"/>
</dbReference>
<dbReference type="CDD" id="cd06225">
    <property type="entry name" value="HAMP"/>
    <property type="match status" value="1"/>
</dbReference>
<evidence type="ECO:0000256" key="3">
    <source>
        <dbReference type="ARBA" id="ARBA00012438"/>
    </source>
</evidence>
<feature type="signal peptide" evidence="13">
    <location>
        <begin position="1"/>
        <end position="31"/>
    </location>
</feature>
<dbReference type="SUPFAM" id="SSF47384">
    <property type="entry name" value="Homodimeric domain of signal transducing histidine kinase"/>
    <property type="match status" value="1"/>
</dbReference>
<dbReference type="SMART" id="SM00304">
    <property type="entry name" value="HAMP"/>
    <property type="match status" value="1"/>
</dbReference>
<evidence type="ECO:0000256" key="9">
    <source>
        <dbReference type="ARBA" id="ARBA00023012"/>
    </source>
</evidence>
<evidence type="ECO:0000256" key="8">
    <source>
        <dbReference type="ARBA" id="ARBA00022989"/>
    </source>
</evidence>
<keyword evidence="9" id="KW-0902">Two-component regulatory system</keyword>
<evidence type="ECO:0000313" key="17">
    <source>
        <dbReference type="Proteomes" id="UP000587527"/>
    </source>
</evidence>
<dbReference type="RefSeq" id="WP_184832672.1">
    <property type="nucleotide sequence ID" value="NZ_JACHMN010000001.1"/>
</dbReference>
<dbReference type="SUPFAM" id="SSF55874">
    <property type="entry name" value="ATPase domain of HSP90 chaperone/DNA topoisomerase II/histidine kinase"/>
    <property type="match status" value="1"/>
</dbReference>
<dbReference type="PROSITE" id="PS50885">
    <property type="entry name" value="HAMP"/>
    <property type="match status" value="1"/>
</dbReference>
<dbReference type="EC" id="2.7.13.3" evidence="3"/>
<dbReference type="GO" id="GO:0005886">
    <property type="term" value="C:plasma membrane"/>
    <property type="evidence" value="ECO:0007669"/>
    <property type="project" value="UniProtKB-SubCell"/>
</dbReference>
<evidence type="ECO:0000256" key="6">
    <source>
        <dbReference type="ARBA" id="ARBA00022692"/>
    </source>
</evidence>
<keyword evidence="5" id="KW-0808">Transferase</keyword>
<dbReference type="Proteomes" id="UP000587527">
    <property type="component" value="Unassembled WGS sequence"/>
</dbReference>
<comment type="caution">
    <text evidence="16">The sequence shown here is derived from an EMBL/GenBank/DDBJ whole genome shotgun (WGS) entry which is preliminary data.</text>
</comment>
<evidence type="ECO:0000256" key="2">
    <source>
        <dbReference type="ARBA" id="ARBA00004236"/>
    </source>
</evidence>
<dbReference type="SMART" id="SM00387">
    <property type="entry name" value="HATPase_c"/>
    <property type="match status" value="1"/>
</dbReference>
<evidence type="ECO:0000256" key="10">
    <source>
        <dbReference type="SAM" id="Coils"/>
    </source>
</evidence>
<evidence type="ECO:0000256" key="4">
    <source>
        <dbReference type="ARBA" id="ARBA00022553"/>
    </source>
</evidence>
<dbReference type="GO" id="GO:0000155">
    <property type="term" value="F:phosphorelay sensor kinase activity"/>
    <property type="evidence" value="ECO:0007669"/>
    <property type="project" value="InterPro"/>
</dbReference>
<feature type="domain" description="HAMP" evidence="15">
    <location>
        <begin position="210"/>
        <end position="262"/>
    </location>
</feature>
<dbReference type="PRINTS" id="PR00344">
    <property type="entry name" value="BCTRLSENSOR"/>
</dbReference>
<dbReference type="EMBL" id="JACHMN010000001">
    <property type="protein sequence ID" value="MBB5867660.1"/>
    <property type="molecule type" value="Genomic_DNA"/>
</dbReference>
<dbReference type="InterPro" id="IPR007891">
    <property type="entry name" value="CHASE3"/>
</dbReference>
<gene>
    <name evidence="16" type="ORF">F4553_001039</name>
</gene>
<dbReference type="Gene3D" id="1.10.287.130">
    <property type="match status" value="1"/>
</dbReference>
<dbReference type="Gene3D" id="6.10.340.10">
    <property type="match status" value="1"/>
</dbReference>
<keyword evidence="12" id="KW-0472">Membrane</keyword>
<organism evidence="16 17">
    <name type="scientific">Allocatelliglobosispora scoriae</name>
    <dbReference type="NCBI Taxonomy" id="643052"/>
    <lineage>
        <taxon>Bacteria</taxon>
        <taxon>Bacillati</taxon>
        <taxon>Actinomycetota</taxon>
        <taxon>Actinomycetes</taxon>
        <taxon>Micromonosporales</taxon>
        <taxon>Micromonosporaceae</taxon>
        <taxon>Allocatelliglobosispora</taxon>
    </lineage>
</organism>
<dbReference type="Pfam" id="PF05227">
    <property type="entry name" value="CHASE3"/>
    <property type="match status" value="1"/>
</dbReference>
<accession>A0A841BLG6</accession>
<dbReference type="Pfam" id="PF00512">
    <property type="entry name" value="HisKA"/>
    <property type="match status" value="1"/>
</dbReference>
<name>A0A841BLG6_9ACTN</name>
<evidence type="ECO:0000256" key="7">
    <source>
        <dbReference type="ARBA" id="ARBA00022777"/>
    </source>
</evidence>
<feature type="coiled-coil region" evidence="10">
    <location>
        <begin position="250"/>
        <end position="281"/>
    </location>
</feature>
<dbReference type="PANTHER" id="PTHR43304">
    <property type="entry name" value="PHYTOCHROME-LIKE PROTEIN CPH1"/>
    <property type="match status" value="1"/>
</dbReference>
<dbReference type="InterPro" id="IPR003594">
    <property type="entry name" value="HATPase_dom"/>
</dbReference>
<sequence>MNTSRLTLGARVTMLTLATTLLLTAIAVATAVEASKSREAVDAALNRIGPVRTTSEQLMTKVVDQETGIRGYAVSGAADDLQPYRDGIVAAKELTGQIEAALTDRPDLRDQLREVTTRTESWRTAVAAPVIAAGGRGDLAGARALVNDAARQRFDAIRAAVVTLQEGLRVYREALAAEARHSSERVVVLLFIAAGIVLVSGIITLVGLRRLVTGPVTQVAAQVRSVASGEYEKPIVMDGAPEVAYLARDVDAMRQRIAADLAQMQRLNAELELRASELARSNRDLEQFAYVASHDLQEPLRKVASFCQLLQRRYAGSIDEKADQYIAFAVDGAQRMQQLINDLLAFSRIGRTSEGFTEVDLDQVVADSVAQLEYVIAKTEARVTTDSLPTVWGEAPLLAALVTNLIGNAIKFHKPAVTPQVHISAERHGDEWRITCTDNGIGIEAAYAEKVFVIFQRLHAKDSYAGTGIGLAIAKKIIEYHEGRIWVDTDVTTGASIVFTLPVQPNLASLAGAPTEYRPGQQDLPNASPDASAKELTV</sequence>
<comment type="subcellular location">
    <subcellularLocation>
        <location evidence="2">Cell membrane</location>
    </subcellularLocation>
</comment>
<dbReference type="AlphaFoldDB" id="A0A841BLG6"/>
<evidence type="ECO:0000256" key="12">
    <source>
        <dbReference type="SAM" id="Phobius"/>
    </source>
</evidence>
<feature type="chain" id="PRO_5038822696" description="histidine kinase" evidence="13">
    <location>
        <begin position="32"/>
        <end position="538"/>
    </location>
</feature>
<proteinExistence type="predicted"/>
<evidence type="ECO:0000256" key="1">
    <source>
        <dbReference type="ARBA" id="ARBA00000085"/>
    </source>
</evidence>
<dbReference type="InterPro" id="IPR005467">
    <property type="entry name" value="His_kinase_dom"/>
</dbReference>
<dbReference type="SMART" id="SM00388">
    <property type="entry name" value="HisKA"/>
    <property type="match status" value="1"/>
</dbReference>
<keyword evidence="8 12" id="KW-1133">Transmembrane helix</keyword>
<keyword evidence="7 16" id="KW-0418">Kinase</keyword>
<evidence type="ECO:0000259" key="14">
    <source>
        <dbReference type="PROSITE" id="PS50109"/>
    </source>
</evidence>
<evidence type="ECO:0000256" key="5">
    <source>
        <dbReference type="ARBA" id="ARBA00022679"/>
    </source>
</evidence>
<dbReference type="Gene3D" id="3.30.565.10">
    <property type="entry name" value="Histidine kinase-like ATPase, C-terminal domain"/>
    <property type="match status" value="1"/>
</dbReference>
<keyword evidence="17" id="KW-1185">Reference proteome</keyword>
<keyword evidence="10" id="KW-0175">Coiled coil</keyword>
<keyword evidence="6 12" id="KW-0812">Transmembrane</keyword>
<evidence type="ECO:0000256" key="11">
    <source>
        <dbReference type="SAM" id="MobiDB-lite"/>
    </source>
</evidence>
<feature type="region of interest" description="Disordered" evidence="11">
    <location>
        <begin position="512"/>
        <end position="538"/>
    </location>
</feature>
<dbReference type="InterPro" id="IPR052162">
    <property type="entry name" value="Sensor_kinase/Photoreceptor"/>
</dbReference>
<dbReference type="PROSITE" id="PS50109">
    <property type="entry name" value="HIS_KIN"/>
    <property type="match status" value="1"/>
</dbReference>
<protein>
    <recommendedName>
        <fullName evidence="3">histidine kinase</fullName>
        <ecNumber evidence="3">2.7.13.3</ecNumber>
    </recommendedName>
</protein>
<dbReference type="SUPFAM" id="SSF158472">
    <property type="entry name" value="HAMP domain-like"/>
    <property type="match status" value="1"/>
</dbReference>
<evidence type="ECO:0000313" key="16">
    <source>
        <dbReference type="EMBL" id="MBB5867660.1"/>
    </source>
</evidence>
<dbReference type="PANTHER" id="PTHR43304:SF1">
    <property type="entry name" value="PAC DOMAIN-CONTAINING PROTEIN"/>
    <property type="match status" value="1"/>
</dbReference>
<dbReference type="InterPro" id="IPR036890">
    <property type="entry name" value="HATPase_C_sf"/>
</dbReference>
<evidence type="ECO:0000259" key="15">
    <source>
        <dbReference type="PROSITE" id="PS50885"/>
    </source>
</evidence>
<dbReference type="InterPro" id="IPR036097">
    <property type="entry name" value="HisK_dim/P_sf"/>
</dbReference>
<reference evidence="16 17" key="1">
    <citation type="submission" date="2020-08" db="EMBL/GenBank/DDBJ databases">
        <title>Sequencing the genomes of 1000 actinobacteria strains.</title>
        <authorList>
            <person name="Klenk H.-P."/>
        </authorList>
    </citation>
    <scope>NUCLEOTIDE SEQUENCE [LARGE SCALE GENOMIC DNA]</scope>
    <source>
        <strain evidence="16 17">DSM 45362</strain>
    </source>
</reference>
<comment type="catalytic activity">
    <reaction evidence="1">
        <text>ATP + protein L-histidine = ADP + protein N-phospho-L-histidine.</text>
        <dbReference type="EC" id="2.7.13.3"/>
    </reaction>
</comment>
<keyword evidence="13" id="KW-0732">Signal</keyword>
<keyword evidence="4" id="KW-0597">Phosphoprotein</keyword>
<evidence type="ECO:0000256" key="13">
    <source>
        <dbReference type="SAM" id="SignalP"/>
    </source>
</evidence>
<dbReference type="CDD" id="cd00082">
    <property type="entry name" value="HisKA"/>
    <property type="match status" value="1"/>
</dbReference>
<dbReference type="Pfam" id="PF00672">
    <property type="entry name" value="HAMP"/>
    <property type="match status" value="1"/>
</dbReference>
<dbReference type="InterPro" id="IPR003661">
    <property type="entry name" value="HisK_dim/P_dom"/>
</dbReference>
<dbReference type="FunFam" id="3.30.565.10:FF:000006">
    <property type="entry name" value="Sensor histidine kinase WalK"/>
    <property type="match status" value="1"/>
</dbReference>
<feature type="transmembrane region" description="Helical" evidence="12">
    <location>
        <begin position="186"/>
        <end position="208"/>
    </location>
</feature>
<dbReference type="InterPro" id="IPR004358">
    <property type="entry name" value="Sig_transdc_His_kin-like_C"/>
</dbReference>
<dbReference type="InterPro" id="IPR003660">
    <property type="entry name" value="HAMP_dom"/>
</dbReference>
<feature type="domain" description="Histidine kinase" evidence="14">
    <location>
        <begin position="291"/>
        <end position="505"/>
    </location>
</feature>